<sequence length="436" mass="49732">MDKPFVLKCPRKIISVDLVGPLLRSPPGHQFIFVETNISREFSLLFLLRQAAAPDICRLLEEHVFLLFAVPRSSKAITVQFPSKEVISTYVSEEHHKWDADLSALACALRTAKHEDLELECSQSEGPSPERASVLNRLRSQVRERLIKSHQNSQSRYNRRRPDAHYNVLLLTTSLAVMKEPLEPRNKAIIAFMKDENRVSKGNWHFKDPKLFINYLDPGVFHHLGTPICQRASFEKSQLTECDHLYLEATGRLTCTLLLASSAIFRNQRLSQIKNSRTRHRNIIIEGRGVNSVAKTARAPYETWKLFINNEIIEGSIRNNFVRTRDALDTDTEEIKALFGLLYQLHYNSLEVDAKGSAVTIGDLSIFTKSPEEGYGAILQKRLAKVMEHRLLEAQTPTSELYGLCTLIEKLKDLAEVSRRPQRLLIRGNLKKLAKV</sequence>
<accession>A0A8K0GAF8</accession>
<reference evidence="1" key="1">
    <citation type="submission" date="2019-08" db="EMBL/GenBank/DDBJ databases">
        <title>The genome of the North American firefly Photinus pyralis.</title>
        <authorList>
            <consortium name="Photinus pyralis genome working group"/>
            <person name="Fallon T.R."/>
            <person name="Sander Lower S.E."/>
            <person name="Weng J.-K."/>
        </authorList>
    </citation>
    <scope>NUCLEOTIDE SEQUENCE</scope>
    <source>
        <strain evidence="1">TRF0915ILg1</strain>
        <tissue evidence="1">Whole body</tissue>
    </source>
</reference>
<keyword evidence="2" id="KW-1185">Reference proteome</keyword>
<organism evidence="1 2">
    <name type="scientific">Ignelater luminosus</name>
    <name type="common">Cucubano</name>
    <name type="synonym">Pyrophorus luminosus</name>
    <dbReference type="NCBI Taxonomy" id="2038154"/>
    <lineage>
        <taxon>Eukaryota</taxon>
        <taxon>Metazoa</taxon>
        <taxon>Ecdysozoa</taxon>
        <taxon>Arthropoda</taxon>
        <taxon>Hexapoda</taxon>
        <taxon>Insecta</taxon>
        <taxon>Pterygota</taxon>
        <taxon>Neoptera</taxon>
        <taxon>Endopterygota</taxon>
        <taxon>Coleoptera</taxon>
        <taxon>Polyphaga</taxon>
        <taxon>Elateriformia</taxon>
        <taxon>Elateroidea</taxon>
        <taxon>Elateridae</taxon>
        <taxon>Agrypninae</taxon>
        <taxon>Pyrophorini</taxon>
        <taxon>Ignelater</taxon>
    </lineage>
</organism>
<name>A0A8K0GAF8_IGNLU</name>
<dbReference type="Proteomes" id="UP000801492">
    <property type="component" value="Unassembled WGS sequence"/>
</dbReference>
<proteinExistence type="predicted"/>
<evidence type="ECO:0000313" key="2">
    <source>
        <dbReference type="Proteomes" id="UP000801492"/>
    </source>
</evidence>
<dbReference type="EMBL" id="VTPC01006778">
    <property type="protein sequence ID" value="KAF2894672.1"/>
    <property type="molecule type" value="Genomic_DNA"/>
</dbReference>
<evidence type="ECO:0000313" key="1">
    <source>
        <dbReference type="EMBL" id="KAF2894672.1"/>
    </source>
</evidence>
<gene>
    <name evidence="1" type="ORF">ILUMI_11499</name>
</gene>
<protein>
    <submittedName>
        <fullName evidence="1">Uncharacterized protein</fullName>
    </submittedName>
</protein>
<dbReference type="AlphaFoldDB" id="A0A8K0GAF8"/>
<comment type="caution">
    <text evidence="1">The sequence shown here is derived from an EMBL/GenBank/DDBJ whole genome shotgun (WGS) entry which is preliminary data.</text>
</comment>